<dbReference type="EMBL" id="FOPM01000003">
    <property type="protein sequence ID" value="SFG44596.1"/>
    <property type="molecule type" value="Genomic_DNA"/>
</dbReference>
<organism evidence="1 2">
    <name type="scientific">Methylobacterium gossipiicola</name>
    <dbReference type="NCBI Taxonomy" id="582675"/>
    <lineage>
        <taxon>Bacteria</taxon>
        <taxon>Pseudomonadati</taxon>
        <taxon>Pseudomonadota</taxon>
        <taxon>Alphaproteobacteria</taxon>
        <taxon>Hyphomicrobiales</taxon>
        <taxon>Methylobacteriaceae</taxon>
        <taxon>Methylobacterium</taxon>
    </lineage>
</organism>
<accession>A0A1I2S3E4</accession>
<reference evidence="2" key="1">
    <citation type="submission" date="2016-10" db="EMBL/GenBank/DDBJ databases">
        <authorList>
            <person name="Varghese N."/>
            <person name="Submissions S."/>
        </authorList>
    </citation>
    <scope>NUCLEOTIDE SEQUENCE [LARGE SCALE GENOMIC DNA]</scope>
    <source>
        <strain evidence="2">Gh-105</strain>
    </source>
</reference>
<dbReference type="Proteomes" id="UP000199229">
    <property type="component" value="Unassembled WGS sequence"/>
</dbReference>
<gene>
    <name evidence="1" type="ORF">SAMN05192565_103192</name>
</gene>
<proteinExistence type="predicted"/>
<sequence length="44" mass="4652">MKVRITVTTSKVGASSRMDLFRAAGGPILHPCAVGPIRTVEVEV</sequence>
<keyword evidence="2" id="KW-1185">Reference proteome</keyword>
<name>A0A1I2S3E4_9HYPH</name>
<dbReference type="AlphaFoldDB" id="A0A1I2S3E4"/>
<protein>
    <submittedName>
        <fullName evidence="1">Uncharacterized protein</fullName>
    </submittedName>
</protein>
<evidence type="ECO:0000313" key="2">
    <source>
        <dbReference type="Proteomes" id="UP000199229"/>
    </source>
</evidence>
<evidence type="ECO:0000313" key="1">
    <source>
        <dbReference type="EMBL" id="SFG44596.1"/>
    </source>
</evidence>